<organism evidence="1">
    <name type="scientific">marine sediment metagenome</name>
    <dbReference type="NCBI Taxonomy" id="412755"/>
    <lineage>
        <taxon>unclassified sequences</taxon>
        <taxon>metagenomes</taxon>
        <taxon>ecological metagenomes</taxon>
    </lineage>
</organism>
<name>X1BRB2_9ZZZZ</name>
<evidence type="ECO:0000313" key="1">
    <source>
        <dbReference type="EMBL" id="GAG86708.1"/>
    </source>
</evidence>
<dbReference type="AlphaFoldDB" id="X1BRB2"/>
<accession>X1BRB2</accession>
<reference evidence="1" key="1">
    <citation type="journal article" date="2014" name="Front. Microbiol.">
        <title>High frequency of phylogenetically diverse reductive dehalogenase-homologous genes in deep subseafloor sedimentary metagenomes.</title>
        <authorList>
            <person name="Kawai M."/>
            <person name="Futagami T."/>
            <person name="Toyoda A."/>
            <person name="Takaki Y."/>
            <person name="Nishi S."/>
            <person name="Hori S."/>
            <person name="Arai W."/>
            <person name="Tsubouchi T."/>
            <person name="Morono Y."/>
            <person name="Uchiyama I."/>
            <person name="Ito T."/>
            <person name="Fujiyama A."/>
            <person name="Inagaki F."/>
            <person name="Takami H."/>
        </authorList>
    </citation>
    <scope>NUCLEOTIDE SEQUENCE</scope>
    <source>
        <strain evidence="1">Expedition CK06-06</strain>
    </source>
</reference>
<comment type="caution">
    <text evidence="1">The sequence shown here is derived from an EMBL/GenBank/DDBJ whole genome shotgun (WGS) entry which is preliminary data.</text>
</comment>
<dbReference type="EMBL" id="BART01019481">
    <property type="protein sequence ID" value="GAG86708.1"/>
    <property type="molecule type" value="Genomic_DNA"/>
</dbReference>
<protein>
    <submittedName>
        <fullName evidence="1">Uncharacterized protein</fullName>
    </submittedName>
</protein>
<gene>
    <name evidence="1" type="ORF">S01H4_36444</name>
</gene>
<feature type="non-terminal residue" evidence="1">
    <location>
        <position position="1"/>
    </location>
</feature>
<sequence>YLCRYSGEFIDKTIAWNRLSDEEKLQHRKKIRKHIEQYDQRETAKAIRQLIEKIGTER</sequence>
<proteinExistence type="predicted"/>